<evidence type="ECO:0000259" key="1">
    <source>
        <dbReference type="PROSITE" id="PS50206"/>
    </source>
</evidence>
<dbReference type="EMBL" id="VBOU01000091">
    <property type="protein sequence ID" value="TMQ53024.1"/>
    <property type="molecule type" value="Genomic_DNA"/>
</dbReference>
<dbReference type="SMART" id="SM00450">
    <property type="entry name" value="RHOD"/>
    <property type="match status" value="2"/>
</dbReference>
<name>A0A538SNS4_UNCEI</name>
<dbReference type="GO" id="GO:0004792">
    <property type="term" value="F:thiosulfate-cyanide sulfurtransferase activity"/>
    <property type="evidence" value="ECO:0007669"/>
    <property type="project" value="TreeGrafter"/>
</dbReference>
<dbReference type="Gene3D" id="3.40.250.10">
    <property type="entry name" value="Rhodanese-like domain"/>
    <property type="match status" value="2"/>
</dbReference>
<dbReference type="InterPro" id="IPR036873">
    <property type="entry name" value="Rhodanese-like_dom_sf"/>
</dbReference>
<dbReference type="CDD" id="cd00158">
    <property type="entry name" value="RHOD"/>
    <property type="match status" value="2"/>
</dbReference>
<dbReference type="PANTHER" id="PTHR44086">
    <property type="entry name" value="THIOSULFATE SULFURTRANSFERASE RDL2, MITOCHONDRIAL-RELATED"/>
    <property type="match status" value="1"/>
</dbReference>
<gene>
    <name evidence="2" type="ORF">E6K74_10600</name>
</gene>
<feature type="domain" description="Rhodanese" evidence="1">
    <location>
        <begin position="186"/>
        <end position="282"/>
    </location>
</feature>
<dbReference type="PROSITE" id="PS50206">
    <property type="entry name" value="RHODANESE_3"/>
    <property type="match status" value="2"/>
</dbReference>
<feature type="domain" description="Rhodanese" evidence="1">
    <location>
        <begin position="73"/>
        <end position="175"/>
    </location>
</feature>
<dbReference type="Pfam" id="PF00581">
    <property type="entry name" value="Rhodanese"/>
    <property type="match status" value="2"/>
</dbReference>
<comment type="caution">
    <text evidence="2">The sequence shown here is derived from an EMBL/GenBank/DDBJ whole genome shotgun (WGS) entry which is preliminary data.</text>
</comment>
<organism evidence="2 3">
    <name type="scientific">Eiseniibacteriota bacterium</name>
    <dbReference type="NCBI Taxonomy" id="2212470"/>
    <lineage>
        <taxon>Bacteria</taxon>
        <taxon>Candidatus Eiseniibacteriota</taxon>
    </lineage>
</organism>
<evidence type="ECO:0000313" key="3">
    <source>
        <dbReference type="Proteomes" id="UP000319829"/>
    </source>
</evidence>
<keyword evidence="2" id="KW-0808">Transferase</keyword>
<dbReference type="Proteomes" id="UP000319829">
    <property type="component" value="Unassembled WGS sequence"/>
</dbReference>
<proteinExistence type="predicted"/>
<evidence type="ECO:0000313" key="2">
    <source>
        <dbReference type="EMBL" id="TMQ53024.1"/>
    </source>
</evidence>
<accession>A0A538SNS4</accession>
<dbReference type="InterPro" id="IPR001763">
    <property type="entry name" value="Rhodanese-like_dom"/>
</dbReference>
<reference evidence="2 3" key="1">
    <citation type="journal article" date="2019" name="Nat. Microbiol.">
        <title>Mediterranean grassland soil C-N compound turnover is dependent on rainfall and depth, and is mediated by genomically divergent microorganisms.</title>
        <authorList>
            <person name="Diamond S."/>
            <person name="Andeer P.F."/>
            <person name="Li Z."/>
            <person name="Crits-Christoph A."/>
            <person name="Burstein D."/>
            <person name="Anantharaman K."/>
            <person name="Lane K.R."/>
            <person name="Thomas B.C."/>
            <person name="Pan C."/>
            <person name="Northen T.R."/>
            <person name="Banfield J.F."/>
        </authorList>
    </citation>
    <scope>NUCLEOTIDE SEQUENCE [LARGE SCALE GENOMIC DNA]</scope>
    <source>
        <strain evidence="2">WS_4</strain>
    </source>
</reference>
<sequence length="286" mass="30211">MRDNTRKRVPRGSALGPGYVLLLAAALGLGGITTSSGDPTPPPPASPIAEAIIGEAGEPTPEISTAEMVRLVAGRSGLIIDARPYEEFAVSHIPGAVTVAPKPGLAMSQYTSDVGGIDKLTRGDKAAMIILYCNGPFCGKNKRVAADLVAAGYTNVRRYQLGIPVWRALGHATQFEAEAIWSTLDKDKTAVVIDSREPEVLGKETLTAIVGARHIRSGEVATAKDDGRLPMLDHNTRIFVIGKGEAEARTVAEEIARNAFHNVSFFAGSIETLQQSRGRSGTAGSR</sequence>
<dbReference type="AlphaFoldDB" id="A0A538SNS4"/>
<dbReference type="PANTHER" id="PTHR44086:SF13">
    <property type="entry name" value="THIOSULFATE SULFURTRANSFERASE PSPE"/>
    <property type="match status" value="1"/>
</dbReference>
<protein>
    <submittedName>
        <fullName evidence="2">Sulfur transferase</fullName>
    </submittedName>
</protein>
<dbReference type="SUPFAM" id="SSF52821">
    <property type="entry name" value="Rhodanese/Cell cycle control phosphatase"/>
    <property type="match status" value="2"/>
</dbReference>